<sequence length="87" mass="9698">MPRVMLMEKSMLKLPCSLVVQSRRDREEWLGLQSPNVSQKHMPKEQHAHILGSNSKDGPHTEENARLEHGASVAALACEQASHECGQ</sequence>
<evidence type="ECO:0000313" key="3">
    <source>
        <dbReference type="Proteomes" id="UP000886520"/>
    </source>
</evidence>
<protein>
    <submittedName>
        <fullName evidence="2">Uncharacterized protein</fullName>
    </submittedName>
</protein>
<feature type="region of interest" description="Disordered" evidence="1">
    <location>
        <begin position="33"/>
        <end position="67"/>
    </location>
</feature>
<evidence type="ECO:0000256" key="1">
    <source>
        <dbReference type="SAM" id="MobiDB-lite"/>
    </source>
</evidence>
<keyword evidence="3" id="KW-1185">Reference proteome</keyword>
<reference evidence="2" key="1">
    <citation type="submission" date="2021-01" db="EMBL/GenBank/DDBJ databases">
        <title>Adiantum capillus-veneris genome.</title>
        <authorList>
            <person name="Fang Y."/>
            <person name="Liao Q."/>
        </authorList>
    </citation>
    <scope>NUCLEOTIDE SEQUENCE</scope>
    <source>
        <strain evidence="2">H3</strain>
        <tissue evidence="2">Leaf</tissue>
    </source>
</reference>
<comment type="caution">
    <text evidence="2">The sequence shown here is derived from an EMBL/GenBank/DDBJ whole genome shotgun (WGS) entry which is preliminary data.</text>
</comment>
<dbReference type="Proteomes" id="UP000886520">
    <property type="component" value="Chromosome 18"/>
</dbReference>
<dbReference type="AlphaFoldDB" id="A0A9D4UEG0"/>
<accession>A0A9D4UEG0</accession>
<feature type="compositionally biased region" description="Basic and acidic residues" evidence="1">
    <location>
        <begin position="57"/>
        <end position="67"/>
    </location>
</feature>
<gene>
    <name evidence="2" type="ORF">GOP47_0019004</name>
</gene>
<organism evidence="2 3">
    <name type="scientific">Adiantum capillus-veneris</name>
    <name type="common">Maidenhair fern</name>
    <dbReference type="NCBI Taxonomy" id="13818"/>
    <lineage>
        <taxon>Eukaryota</taxon>
        <taxon>Viridiplantae</taxon>
        <taxon>Streptophyta</taxon>
        <taxon>Embryophyta</taxon>
        <taxon>Tracheophyta</taxon>
        <taxon>Polypodiopsida</taxon>
        <taxon>Polypodiidae</taxon>
        <taxon>Polypodiales</taxon>
        <taxon>Pteridineae</taxon>
        <taxon>Pteridaceae</taxon>
        <taxon>Vittarioideae</taxon>
        <taxon>Adiantum</taxon>
    </lineage>
</organism>
<proteinExistence type="predicted"/>
<dbReference type="EMBL" id="JABFUD020000018">
    <property type="protein sequence ID" value="KAI5066380.1"/>
    <property type="molecule type" value="Genomic_DNA"/>
</dbReference>
<name>A0A9D4UEG0_ADICA</name>
<evidence type="ECO:0000313" key="2">
    <source>
        <dbReference type="EMBL" id="KAI5066380.1"/>
    </source>
</evidence>